<dbReference type="PANTHER" id="PTHR10514">
    <property type="entry name" value="ANGIOTENSIN-CONVERTING ENZYME"/>
    <property type="match status" value="1"/>
</dbReference>
<dbReference type="GO" id="GO:0004180">
    <property type="term" value="F:carboxypeptidase activity"/>
    <property type="evidence" value="ECO:0007669"/>
    <property type="project" value="UniProtKB-KW"/>
</dbReference>
<dbReference type="InterPro" id="IPR001548">
    <property type="entry name" value="Peptidase_M2"/>
</dbReference>
<evidence type="ECO:0000256" key="15">
    <source>
        <dbReference type="SAM" id="Phobius"/>
    </source>
</evidence>
<feature type="binding site" evidence="11">
    <location>
        <position position="422"/>
    </location>
    <ligand>
        <name>Zn(2+)</name>
        <dbReference type="ChEBI" id="CHEBI:29105"/>
        <label>2</label>
        <note>catalytic</note>
    </ligand>
</feature>
<evidence type="ECO:0000256" key="9">
    <source>
        <dbReference type="PIRSR" id="PIRSR601548-5"/>
    </source>
</evidence>
<dbReference type="PROSITE" id="PS52011">
    <property type="entry name" value="PEPTIDASE_M2"/>
    <property type="match status" value="1"/>
</dbReference>
<dbReference type="OMA" id="IRNEIQG"/>
<comment type="caution">
    <text evidence="17">The sequence shown here is derived from an EMBL/GenBank/DDBJ whole genome shotgun (WGS) entry which is preliminary data.</text>
</comment>
<organism evidence="17 18">
    <name type="scientific">Folsomia candida</name>
    <name type="common">Springtail</name>
    <dbReference type="NCBI Taxonomy" id="158441"/>
    <lineage>
        <taxon>Eukaryota</taxon>
        <taxon>Metazoa</taxon>
        <taxon>Ecdysozoa</taxon>
        <taxon>Arthropoda</taxon>
        <taxon>Hexapoda</taxon>
        <taxon>Collembola</taxon>
        <taxon>Entomobryomorpha</taxon>
        <taxon>Isotomoidea</taxon>
        <taxon>Isotomidae</taxon>
        <taxon>Proisotominae</taxon>
        <taxon>Folsomia</taxon>
    </lineage>
</organism>
<feature type="compositionally biased region" description="Low complexity" evidence="14">
    <location>
        <begin position="648"/>
        <end position="720"/>
    </location>
</feature>
<feature type="glycosylation site" description="N-linked (GlcNAc...) asparagine" evidence="9">
    <location>
        <position position="450"/>
    </location>
</feature>
<feature type="active site" description="Proton donor 1" evidence="5">
    <location>
        <position position="524"/>
    </location>
</feature>
<gene>
    <name evidence="17" type="ORF">Fcan01_21455</name>
</gene>
<sequence length="751" mass="84122">MKTLLGITVSLLWALVLLEASLLQQAPPDCSTITPEECEAQAKVFVEVTYEAEISRMCQQAVLADWEYNTDLGDPDKEQAATEANIAYSKSIFDHWDNVLRHYNYTDFIEESLKRQLKFLNIVGTAALNDADLTQYNTILATMSRVYGTGKICPFAKQDCDLATEGLNLEPEIEAILSTSRDPAELAYVWEAWRDVSGRQIRETYKDYIALSNKAAEANGLPNNGDLWLARYESPDFRTQVAEVWDTVKGLYAELYGYVRFKLRETYPGEFADSTDPIPAHILGNMWAQSWESLYPLMIPHPDEPGFDVTEALKNKFNSTEEGVRALFEEANFFFTDLGLEDMSMSYGEDAVIVRPEDRDVVCHASAWDFCDRQDFRIKMCTNVNQEDYATVHHELGHIQYFLMYKDKPITFRDGSNPGFHEAIGDVIALSVATPKHMAKLGYLDSGELNDTVTENFLMQKALEKIAFLPFGYLIDAYRWKLFDGSASLDRMEYEWLKIRNEIQGVRPPVRRSEGDFDAGAKYHVPGNTPYIRYFVSFIIQFQIHKALCIAANEYDPEDLEKPLYNCDIGGNPTAGNIMKTLLQKGFSENWQDVLEAAIGTREMDGSAIVEYFSPLTSYLQRQRAQHGYVLEWKVDAFEDYYTAPTEGTTTGNPSDPTTTTGNPSDPTTTTGNPSDPTTTTGNPSDPTTTTGNPSDPTTTTGNPSDPTTTTGSSTTSGGPRDNKLSTGLIIIGIIQGCTIVLVHMLWKPSY</sequence>
<comment type="similarity">
    <text evidence="1 12 13">Belongs to the peptidase M2 family.</text>
</comment>
<keyword evidence="7 13" id="KW-0479">Metal-binding</keyword>
<evidence type="ECO:0000256" key="10">
    <source>
        <dbReference type="PIRSR" id="PIRSR601548-6"/>
    </source>
</evidence>
<feature type="glycosylation site" description="N-linked (GlcNAc...) asparagine" evidence="9">
    <location>
        <position position="318"/>
    </location>
</feature>
<dbReference type="GO" id="GO:0005886">
    <property type="term" value="C:plasma membrane"/>
    <property type="evidence" value="ECO:0007669"/>
    <property type="project" value="TreeGrafter"/>
</dbReference>
<keyword evidence="7 13" id="KW-0862">Zinc</keyword>
<comment type="cofactor">
    <cofactor evidence="13">
        <name>Zn(2+)</name>
        <dbReference type="ChEBI" id="CHEBI:29105"/>
    </cofactor>
    <text evidence="13">Binds 1 zinc ion per subunit.</text>
</comment>
<keyword evidence="18" id="KW-1185">Reference proteome</keyword>
<keyword evidence="15" id="KW-0812">Transmembrane</keyword>
<dbReference type="Proteomes" id="UP000198287">
    <property type="component" value="Unassembled WGS sequence"/>
</dbReference>
<dbReference type="EMBL" id="LNIX01000021">
    <property type="protein sequence ID" value="OXA43749.1"/>
    <property type="molecule type" value="Genomic_DNA"/>
</dbReference>
<dbReference type="GO" id="GO:0006508">
    <property type="term" value="P:proteolysis"/>
    <property type="evidence" value="ECO:0007669"/>
    <property type="project" value="UniProtKB-KW"/>
</dbReference>
<feature type="binding site" evidence="7">
    <location>
        <position position="422"/>
    </location>
    <ligand>
        <name>Zn(2+)</name>
        <dbReference type="ChEBI" id="CHEBI:29105"/>
        <label>1</label>
        <note>catalytic</note>
    </ligand>
</feature>
<evidence type="ECO:0000256" key="7">
    <source>
        <dbReference type="PIRSR" id="PIRSR601548-3"/>
    </source>
</evidence>
<dbReference type="PRINTS" id="PR00791">
    <property type="entry name" value="PEPDIPTASEA"/>
</dbReference>
<evidence type="ECO:0000256" key="5">
    <source>
        <dbReference type="PIRSR" id="PIRSR601548-1"/>
    </source>
</evidence>
<reference evidence="17 18" key="1">
    <citation type="submission" date="2015-12" db="EMBL/GenBank/DDBJ databases">
        <title>The genome of Folsomia candida.</title>
        <authorList>
            <person name="Faddeeva A."/>
            <person name="Derks M.F."/>
            <person name="Anvar Y."/>
            <person name="Smit S."/>
            <person name="Van Straalen N."/>
            <person name="Roelofs D."/>
        </authorList>
    </citation>
    <scope>NUCLEOTIDE SEQUENCE [LARGE SCALE GENOMIC DNA]</scope>
    <source>
        <strain evidence="17 18">VU population</strain>
        <tissue evidence="17">Whole body</tissue>
    </source>
</reference>
<evidence type="ECO:0000256" key="8">
    <source>
        <dbReference type="PIRSR" id="PIRSR601548-4"/>
    </source>
</evidence>
<keyword evidence="3 8" id="KW-1015">Disulfide bond</keyword>
<evidence type="ECO:0000256" key="13">
    <source>
        <dbReference type="RuleBase" id="RU361144"/>
    </source>
</evidence>
<keyword evidence="13" id="KW-0378">Hydrolase</keyword>
<feature type="binding site" evidence="11">
    <location>
        <position position="398"/>
    </location>
    <ligand>
        <name>Zn(2+)</name>
        <dbReference type="ChEBI" id="CHEBI:29105"/>
        <label>2</label>
        <note>catalytic</note>
    </ligand>
</feature>
<keyword evidence="15" id="KW-1133">Transmembrane helix</keyword>
<protein>
    <recommendedName>
        <fullName evidence="13">Angiotensin-converting enzyme</fullName>
        <ecNumber evidence="13">3.4.-.-</ecNumber>
    </recommendedName>
</protein>
<feature type="binding site" evidence="7">
    <location>
        <position position="394"/>
    </location>
    <ligand>
        <name>Zn(2+)</name>
        <dbReference type="ChEBI" id="CHEBI:29105"/>
        <label>1</label>
        <note>catalytic</note>
    </ligand>
</feature>
<keyword evidence="13" id="KW-0121">Carboxypeptidase</keyword>
<feature type="binding site" evidence="6">
    <location>
        <position position="533"/>
    </location>
    <ligand>
        <name>chloride</name>
        <dbReference type="ChEBI" id="CHEBI:17996"/>
        <label>1</label>
    </ligand>
</feature>
<dbReference type="OrthoDB" id="10029630at2759"/>
<dbReference type="CDD" id="cd06461">
    <property type="entry name" value="M2_ACE"/>
    <property type="match status" value="1"/>
</dbReference>
<dbReference type="GO" id="GO:0008237">
    <property type="term" value="F:metallopeptidase activity"/>
    <property type="evidence" value="ECO:0007669"/>
    <property type="project" value="UniProtKB-KW"/>
</dbReference>
<name>A0A226DF03_FOLCA</name>
<dbReference type="PANTHER" id="PTHR10514:SF27">
    <property type="entry name" value="ANGIOTENSIN-CONVERTING ENZYME"/>
    <property type="match status" value="1"/>
</dbReference>
<dbReference type="AlphaFoldDB" id="A0A226DF03"/>
<feature type="active site" description="Proton acceptor 2" evidence="10">
    <location>
        <position position="395"/>
    </location>
</feature>
<comment type="caution">
    <text evidence="12">Lacks conserved residue(s) required for the propagation of feature annotation.</text>
</comment>
<evidence type="ECO:0000256" key="12">
    <source>
        <dbReference type="PROSITE-ProRule" id="PRU01355"/>
    </source>
</evidence>
<keyword evidence="2 16" id="KW-0732">Signal</keyword>
<evidence type="ECO:0000313" key="18">
    <source>
        <dbReference type="Proteomes" id="UP000198287"/>
    </source>
</evidence>
<feature type="active site" description="Proton acceptor 1" evidence="5">
    <location>
        <position position="395"/>
    </location>
</feature>
<keyword evidence="13" id="KW-0482">Metalloprotease</keyword>
<evidence type="ECO:0000256" key="6">
    <source>
        <dbReference type="PIRSR" id="PIRSR601548-2"/>
    </source>
</evidence>
<keyword evidence="13" id="KW-0645">Protease</keyword>
<feature type="active site" description="Proton donor 2" evidence="10">
    <location>
        <position position="524"/>
    </location>
</feature>
<evidence type="ECO:0000256" key="2">
    <source>
        <dbReference type="ARBA" id="ARBA00022729"/>
    </source>
</evidence>
<feature type="chain" id="PRO_5012398130" description="Angiotensin-converting enzyme" evidence="16">
    <location>
        <begin position="21"/>
        <end position="751"/>
    </location>
</feature>
<feature type="disulfide bond" evidence="8 12">
    <location>
        <begin position="363"/>
        <end position="381"/>
    </location>
</feature>
<dbReference type="Pfam" id="PF01401">
    <property type="entry name" value="Peptidase_M2"/>
    <property type="match status" value="1"/>
</dbReference>
<evidence type="ECO:0000256" key="16">
    <source>
        <dbReference type="SAM" id="SignalP"/>
    </source>
</evidence>
<dbReference type="SUPFAM" id="SSF55486">
    <property type="entry name" value="Metalloproteases ('zincins'), catalytic domain"/>
    <property type="match status" value="1"/>
</dbReference>
<keyword evidence="4 9" id="KW-0325">Glycoprotein</keyword>
<feature type="transmembrane region" description="Helical" evidence="15">
    <location>
        <begin position="725"/>
        <end position="747"/>
    </location>
</feature>
<accession>A0A226DF03</accession>
<keyword evidence="15" id="KW-0472">Membrane</keyword>
<feature type="binding site" evidence="11">
    <location>
        <position position="394"/>
    </location>
    <ligand>
        <name>Zn(2+)</name>
        <dbReference type="ChEBI" id="CHEBI:29105"/>
        <label>2</label>
        <note>catalytic</note>
    </ligand>
</feature>
<evidence type="ECO:0000256" key="11">
    <source>
        <dbReference type="PIRSR" id="PIRSR601548-8"/>
    </source>
</evidence>
<feature type="signal peptide" evidence="16">
    <location>
        <begin position="1"/>
        <end position="20"/>
    </location>
</feature>
<evidence type="ECO:0000256" key="4">
    <source>
        <dbReference type="ARBA" id="ARBA00023180"/>
    </source>
</evidence>
<evidence type="ECO:0000256" key="3">
    <source>
        <dbReference type="ARBA" id="ARBA00023157"/>
    </source>
</evidence>
<feature type="region of interest" description="Disordered" evidence="14">
    <location>
        <begin position="645"/>
        <end position="722"/>
    </location>
</feature>
<evidence type="ECO:0000256" key="14">
    <source>
        <dbReference type="SAM" id="MobiDB-lite"/>
    </source>
</evidence>
<dbReference type="GO" id="GO:0008241">
    <property type="term" value="F:peptidyl-dipeptidase activity"/>
    <property type="evidence" value="ECO:0007669"/>
    <property type="project" value="InterPro"/>
</dbReference>
<feature type="binding site" evidence="6">
    <location>
        <position position="232"/>
    </location>
    <ligand>
        <name>chloride</name>
        <dbReference type="ChEBI" id="CHEBI:17996"/>
        <label>1</label>
    </ligand>
</feature>
<evidence type="ECO:0000313" key="17">
    <source>
        <dbReference type="EMBL" id="OXA43749.1"/>
    </source>
</evidence>
<feature type="disulfide bond" evidence="8 12">
    <location>
        <begin position="549"/>
        <end position="567"/>
    </location>
</feature>
<dbReference type="GO" id="GO:0046872">
    <property type="term" value="F:metal ion binding"/>
    <property type="evidence" value="ECO:0007669"/>
    <property type="project" value="UniProtKB-KW"/>
</dbReference>
<evidence type="ECO:0000256" key="1">
    <source>
        <dbReference type="ARBA" id="ARBA00008139"/>
    </source>
</evidence>
<dbReference type="EC" id="3.4.-.-" evidence="13"/>
<feature type="binding site" evidence="7">
    <location>
        <position position="398"/>
    </location>
    <ligand>
        <name>Zn(2+)</name>
        <dbReference type="ChEBI" id="CHEBI:29105"/>
        <label>1</label>
        <note>catalytic</note>
    </ligand>
</feature>
<proteinExistence type="inferred from homology"/>